<comment type="caution">
    <text evidence="1">The sequence shown here is derived from an EMBL/GenBank/DDBJ whole genome shotgun (WGS) entry which is preliminary data.</text>
</comment>
<name>A0ABR2DI73_9ROSI</name>
<gene>
    <name evidence="1" type="ORF">V6N12_043092</name>
</gene>
<organism evidence="1 2">
    <name type="scientific">Hibiscus sabdariffa</name>
    <name type="common">roselle</name>
    <dbReference type="NCBI Taxonomy" id="183260"/>
    <lineage>
        <taxon>Eukaryota</taxon>
        <taxon>Viridiplantae</taxon>
        <taxon>Streptophyta</taxon>
        <taxon>Embryophyta</taxon>
        <taxon>Tracheophyta</taxon>
        <taxon>Spermatophyta</taxon>
        <taxon>Magnoliopsida</taxon>
        <taxon>eudicotyledons</taxon>
        <taxon>Gunneridae</taxon>
        <taxon>Pentapetalae</taxon>
        <taxon>rosids</taxon>
        <taxon>malvids</taxon>
        <taxon>Malvales</taxon>
        <taxon>Malvaceae</taxon>
        <taxon>Malvoideae</taxon>
        <taxon>Hibiscus</taxon>
    </lineage>
</organism>
<evidence type="ECO:0000313" key="1">
    <source>
        <dbReference type="EMBL" id="KAK8539466.1"/>
    </source>
</evidence>
<accession>A0ABR2DI73</accession>
<sequence length="173" mass="19952">MSAWFAALFKFYDKSSHREILITFWGLWTARNKFLFEGLSQRPDNVATFVRSYCREMQILQDRMKSGIPRSTEWIAPNFPFVKINYDSSFRQDVFSACTVLLSGTMKDVDSTSDSEDLYDSSLRSFDVRLTRLLIAYTSMEIQGEGAVGLDRFGAALILLFLLLQTGFRFRIC</sequence>
<evidence type="ECO:0000313" key="2">
    <source>
        <dbReference type="Proteomes" id="UP001472677"/>
    </source>
</evidence>
<keyword evidence="2" id="KW-1185">Reference proteome</keyword>
<dbReference type="EMBL" id="JBBPBM010000026">
    <property type="protein sequence ID" value="KAK8539466.1"/>
    <property type="molecule type" value="Genomic_DNA"/>
</dbReference>
<protein>
    <submittedName>
        <fullName evidence="1">Uncharacterized protein</fullName>
    </submittedName>
</protein>
<dbReference type="Proteomes" id="UP001472677">
    <property type="component" value="Unassembled WGS sequence"/>
</dbReference>
<reference evidence="1 2" key="1">
    <citation type="journal article" date="2024" name="G3 (Bethesda)">
        <title>Genome assembly of Hibiscus sabdariffa L. provides insights into metabolisms of medicinal natural products.</title>
        <authorList>
            <person name="Kim T."/>
        </authorList>
    </citation>
    <scope>NUCLEOTIDE SEQUENCE [LARGE SCALE GENOMIC DNA]</scope>
    <source>
        <strain evidence="1">TK-2024</strain>
        <tissue evidence="1">Old leaves</tissue>
    </source>
</reference>
<proteinExistence type="predicted"/>